<dbReference type="RefSeq" id="WP_074636908.1">
    <property type="nucleotide sequence ID" value="NZ_FNDO01000011.1"/>
</dbReference>
<name>A0A1G8EUF5_BACOV</name>
<dbReference type="EMBL" id="FNDO01000011">
    <property type="protein sequence ID" value="SDH73437.1"/>
    <property type="molecule type" value="Genomic_DNA"/>
</dbReference>
<accession>A0A1G8EUF5</accession>
<reference evidence="1 2" key="1">
    <citation type="submission" date="2016-10" db="EMBL/GenBank/DDBJ databases">
        <authorList>
            <person name="de Groot N.N."/>
        </authorList>
    </citation>
    <scope>NUCLEOTIDE SEQUENCE [LARGE SCALE GENOMIC DNA]</scope>
    <source>
        <strain evidence="1 2">NLAE-zl-C57</strain>
    </source>
</reference>
<dbReference type="AlphaFoldDB" id="A0A1G8EUF5"/>
<dbReference type="Proteomes" id="UP000181870">
    <property type="component" value="Unassembled WGS sequence"/>
</dbReference>
<evidence type="ECO:0000313" key="1">
    <source>
        <dbReference type="EMBL" id="SDH73437.1"/>
    </source>
</evidence>
<gene>
    <name evidence="1" type="ORF">SAMN05192582_101191</name>
</gene>
<evidence type="ECO:0000313" key="2">
    <source>
        <dbReference type="Proteomes" id="UP000181870"/>
    </source>
</evidence>
<proteinExistence type="predicted"/>
<organism evidence="1 2">
    <name type="scientific">Bacteroides ovatus</name>
    <dbReference type="NCBI Taxonomy" id="28116"/>
    <lineage>
        <taxon>Bacteria</taxon>
        <taxon>Pseudomonadati</taxon>
        <taxon>Bacteroidota</taxon>
        <taxon>Bacteroidia</taxon>
        <taxon>Bacteroidales</taxon>
        <taxon>Bacteroidaceae</taxon>
        <taxon>Bacteroides</taxon>
    </lineage>
</organism>
<sequence>MTTKTIKISLLEKKFKKLHTMVDFAKESCQAILFHSKRLAELNPTEDQKTAYQEMVYSINIWIDKLNILNSTMMATEAMYYKQKSLNDCCEVIETIPACAKGYMPNTFQMTETFYRVGYYVIEGDPLKLGNKEYTVEDIMKNIQELDTNIVLCLKALINATYQGVWDSTGLIINKLFDFEPNAYIYKLLKSYKVNMEE</sequence>
<protein>
    <submittedName>
        <fullName evidence="1">Uncharacterized protein</fullName>
    </submittedName>
</protein>